<dbReference type="Proteomes" id="UP000712673">
    <property type="component" value="Unassembled WGS sequence"/>
</dbReference>
<sequence>MLAAEGYECERTCCAPGGAEVWRERVLVVRSPIHAEQQAAGLEKRLGHAETPLMALTPPRGRGKRHITDEATLVEAIDRVLTAHRGDELLDVTWEKQVEQTTQYVGRGRGAVHREKRVIQKTRYHMTPIVQQEGTIAARRQRFGWKAFVTHAGHTRLSLQDAILCSRNAYRVERIFNRLKSRVHIAPLFVKRNEQMEGLTYLRTLGVRV</sequence>
<reference evidence="1" key="1">
    <citation type="submission" date="2019-03" db="EMBL/GenBank/DDBJ databases">
        <title>Lake Tanganyika Metagenome-Assembled Genomes (MAGs).</title>
        <authorList>
            <person name="Tran P."/>
        </authorList>
    </citation>
    <scope>NUCLEOTIDE SEQUENCE</scope>
    <source>
        <strain evidence="1">K_DeepCast_65m_m2_066</strain>
    </source>
</reference>
<dbReference type="EMBL" id="VGLS01000272">
    <property type="protein sequence ID" value="MBM3224183.1"/>
    <property type="molecule type" value="Genomic_DNA"/>
</dbReference>
<evidence type="ECO:0008006" key="3">
    <source>
        <dbReference type="Google" id="ProtNLM"/>
    </source>
</evidence>
<name>A0A937W0W9_UNCTE</name>
<organism evidence="1 2">
    <name type="scientific">Tectimicrobiota bacterium</name>
    <dbReference type="NCBI Taxonomy" id="2528274"/>
    <lineage>
        <taxon>Bacteria</taxon>
        <taxon>Pseudomonadati</taxon>
        <taxon>Nitrospinota/Tectimicrobiota group</taxon>
        <taxon>Candidatus Tectimicrobiota</taxon>
    </lineage>
</organism>
<evidence type="ECO:0000313" key="1">
    <source>
        <dbReference type="EMBL" id="MBM3224183.1"/>
    </source>
</evidence>
<dbReference type="AlphaFoldDB" id="A0A937W0W9"/>
<comment type="caution">
    <text evidence="1">The sequence shown here is derived from an EMBL/GenBank/DDBJ whole genome shotgun (WGS) entry which is preliminary data.</text>
</comment>
<proteinExistence type="predicted"/>
<protein>
    <recommendedName>
        <fullName evidence="3">Transposase IS4-like domain-containing protein</fullName>
    </recommendedName>
</protein>
<gene>
    <name evidence="1" type="ORF">FJZ47_10315</name>
</gene>
<evidence type="ECO:0000313" key="2">
    <source>
        <dbReference type="Proteomes" id="UP000712673"/>
    </source>
</evidence>
<accession>A0A937W0W9</accession>